<evidence type="ECO:0000313" key="3">
    <source>
        <dbReference type="RefSeq" id="XP_052126626.1"/>
    </source>
</evidence>
<name>A0A9C6U3B5_FRAOC</name>
<keyword evidence="1" id="KW-0812">Transmembrane</keyword>
<evidence type="ECO:0000313" key="2">
    <source>
        <dbReference type="Proteomes" id="UP000504606"/>
    </source>
</evidence>
<dbReference type="AlphaFoldDB" id="A0A9C6U3B5"/>
<evidence type="ECO:0000256" key="1">
    <source>
        <dbReference type="SAM" id="Phobius"/>
    </source>
</evidence>
<feature type="transmembrane region" description="Helical" evidence="1">
    <location>
        <begin position="6"/>
        <end position="28"/>
    </location>
</feature>
<keyword evidence="1" id="KW-1133">Transmembrane helix</keyword>
<accession>A0A9C6U3B5</accession>
<sequence>MCLGYATISACVLAIACLWSIELAVIAVQRVINKGVGKSNAAIWAAPQSELLSVCIDMERLFHDLLPQVLFATTIVPLFAMEDVIINGSEADGFSLSIIPAIIVGLIPVCEFSDAVLQGRNSLQSAVYFGPWLEEPVSTQRHMLCFAFASFSRRGFVSGPLVKAFCRRTLGKVLIQWFKFLQALLNIQNHKTGRI</sequence>
<dbReference type="RefSeq" id="XP_052126626.1">
    <property type="nucleotide sequence ID" value="XM_052270666.1"/>
</dbReference>
<organism evidence="2 3">
    <name type="scientific">Frankliniella occidentalis</name>
    <name type="common">Western flower thrips</name>
    <name type="synonym">Euthrips occidentalis</name>
    <dbReference type="NCBI Taxonomy" id="133901"/>
    <lineage>
        <taxon>Eukaryota</taxon>
        <taxon>Metazoa</taxon>
        <taxon>Ecdysozoa</taxon>
        <taxon>Arthropoda</taxon>
        <taxon>Hexapoda</taxon>
        <taxon>Insecta</taxon>
        <taxon>Pterygota</taxon>
        <taxon>Neoptera</taxon>
        <taxon>Paraneoptera</taxon>
        <taxon>Thysanoptera</taxon>
        <taxon>Terebrantia</taxon>
        <taxon>Thripoidea</taxon>
        <taxon>Thripidae</taxon>
        <taxon>Frankliniella</taxon>
    </lineage>
</organism>
<keyword evidence="2" id="KW-1185">Reference proteome</keyword>
<protein>
    <submittedName>
        <fullName evidence="3">Uncharacterized protein LOC127750107</fullName>
    </submittedName>
</protein>
<reference evidence="3" key="1">
    <citation type="submission" date="2025-08" db="UniProtKB">
        <authorList>
            <consortium name="RefSeq"/>
        </authorList>
    </citation>
    <scope>IDENTIFICATION</scope>
    <source>
        <tissue evidence="3">Whole organism</tissue>
    </source>
</reference>
<dbReference type="KEGG" id="foc:127750107"/>
<gene>
    <name evidence="3" type="primary">LOC127750107</name>
</gene>
<dbReference type="GeneID" id="127750107"/>
<dbReference type="Proteomes" id="UP000504606">
    <property type="component" value="Unplaced"/>
</dbReference>
<proteinExistence type="predicted"/>
<keyword evidence="1" id="KW-0472">Membrane</keyword>